<dbReference type="Proteomes" id="UP000278398">
    <property type="component" value="Unassembled WGS sequence"/>
</dbReference>
<dbReference type="Gene3D" id="3.40.190.10">
    <property type="entry name" value="Periplasmic binding protein-like II"/>
    <property type="match status" value="2"/>
</dbReference>
<keyword evidence="3" id="KW-1185">Reference proteome</keyword>
<dbReference type="PANTHER" id="PTHR42941">
    <property type="entry name" value="SLL1037 PROTEIN"/>
    <property type="match status" value="1"/>
</dbReference>
<dbReference type="AlphaFoldDB" id="A0A429YNU9"/>
<evidence type="ECO:0000256" key="1">
    <source>
        <dbReference type="SAM" id="MobiDB-lite"/>
    </source>
</evidence>
<feature type="region of interest" description="Disordered" evidence="1">
    <location>
        <begin position="1"/>
        <end position="57"/>
    </location>
</feature>
<feature type="compositionally biased region" description="Low complexity" evidence="1">
    <location>
        <begin position="1"/>
        <end position="20"/>
    </location>
</feature>
<comment type="caution">
    <text evidence="2">The sequence shown here is derived from an EMBL/GenBank/DDBJ whole genome shotgun (WGS) entry which is preliminary data.</text>
</comment>
<dbReference type="EMBL" id="RWKW01000110">
    <property type="protein sequence ID" value="RST83083.1"/>
    <property type="molecule type" value="Genomic_DNA"/>
</dbReference>
<evidence type="ECO:0000313" key="2">
    <source>
        <dbReference type="EMBL" id="RST83083.1"/>
    </source>
</evidence>
<organism evidence="2 3">
    <name type="scientific">Aquibium carbonis</name>
    <dbReference type="NCBI Taxonomy" id="2495581"/>
    <lineage>
        <taxon>Bacteria</taxon>
        <taxon>Pseudomonadati</taxon>
        <taxon>Pseudomonadota</taxon>
        <taxon>Alphaproteobacteria</taxon>
        <taxon>Hyphomicrobiales</taxon>
        <taxon>Phyllobacteriaceae</taxon>
        <taxon>Aquibium</taxon>
    </lineage>
</organism>
<dbReference type="Pfam" id="PF16868">
    <property type="entry name" value="NMT1_3"/>
    <property type="match status" value="1"/>
</dbReference>
<protein>
    <submittedName>
        <fullName evidence="2">TAXI family TRAP transporter solute-binding subunit</fullName>
    </submittedName>
</protein>
<dbReference type="NCBIfam" id="TIGR02122">
    <property type="entry name" value="TRAP_TAXI"/>
    <property type="match status" value="1"/>
</dbReference>
<proteinExistence type="predicted"/>
<reference evidence="2 3" key="1">
    <citation type="submission" date="2018-12" db="EMBL/GenBank/DDBJ databases">
        <title>Mesorhizobium carbonis sp. nov., isolated from coal mine water.</title>
        <authorList>
            <person name="Xin W."/>
            <person name="Xu Z."/>
            <person name="Xiang F."/>
            <person name="Zhang J."/>
            <person name="Xi L."/>
            <person name="Liu J."/>
        </authorList>
    </citation>
    <scope>NUCLEOTIDE SEQUENCE [LARGE SCALE GENOMIC DNA]</scope>
    <source>
        <strain evidence="2 3">B2.3</strain>
    </source>
</reference>
<gene>
    <name evidence="2" type="ORF">EJC49_22955</name>
</gene>
<accession>A0A429YNU9</accession>
<evidence type="ECO:0000313" key="3">
    <source>
        <dbReference type="Proteomes" id="UP000278398"/>
    </source>
</evidence>
<dbReference type="SUPFAM" id="SSF53850">
    <property type="entry name" value="Periplasmic binding protein-like II"/>
    <property type="match status" value="1"/>
</dbReference>
<dbReference type="PANTHER" id="PTHR42941:SF1">
    <property type="entry name" value="SLL1037 PROTEIN"/>
    <property type="match status" value="1"/>
</dbReference>
<sequence>MTPNCRATSSRSRAANGRSSTKLPPTSAIDRQVNRSTAVAAGSNRPPPFQSRHQKKTGNETMLKSLAFAAALAATTASGAMAQTIGLATTQGGATEQIATAIAKTVSQATDLQVRPQMLANTSQYIPLVNDGRVEFGIANYPQTFYALKGEGMSEGQPAPNLKLVASLIPFNAGMMVPSSLGIKTLDGLAGKRVPRFPANSLGDYIIRASLATAGLTYDDVTSVPTANFPAQFQAFKDGATDLTIATAGAQYTFDFETTLNGVTFLNYKDGDEAVLAAELPGTFLKPVGSYKVPGVSEDTVIFAYDYTLFANADVPNEVVAKVAKALFEGEAALKETGPIWQEYVPAEIGKAGVLEYHPGAIEFYKSVGIWSGD</sequence>
<name>A0A429YNU9_9HYPH</name>
<dbReference type="InterPro" id="IPR011852">
    <property type="entry name" value="TRAP_TAXI"/>
</dbReference>